<feature type="compositionally biased region" description="Polar residues" evidence="1">
    <location>
        <begin position="39"/>
        <end position="49"/>
    </location>
</feature>
<accession>A0A7W6IHR2</accession>
<name>A0A7W6IHR2_9HYPH</name>
<feature type="signal peptide" evidence="2">
    <location>
        <begin position="1"/>
        <end position="26"/>
    </location>
</feature>
<evidence type="ECO:0000313" key="4">
    <source>
        <dbReference type="Proteomes" id="UP000519439"/>
    </source>
</evidence>
<feature type="chain" id="PRO_5030936396" evidence="2">
    <location>
        <begin position="27"/>
        <end position="49"/>
    </location>
</feature>
<proteinExistence type="predicted"/>
<organism evidence="3 4">
    <name type="scientific">Microvirga flocculans</name>
    <dbReference type="NCBI Taxonomy" id="217168"/>
    <lineage>
        <taxon>Bacteria</taxon>
        <taxon>Pseudomonadati</taxon>
        <taxon>Pseudomonadota</taxon>
        <taxon>Alphaproteobacteria</taxon>
        <taxon>Hyphomicrobiales</taxon>
        <taxon>Methylobacteriaceae</taxon>
        <taxon>Microvirga</taxon>
    </lineage>
</organism>
<dbReference type="PROSITE" id="PS51257">
    <property type="entry name" value="PROKAR_LIPOPROTEIN"/>
    <property type="match status" value="1"/>
</dbReference>
<dbReference type="EMBL" id="JACIDC010000013">
    <property type="protein sequence ID" value="MBB4041678.1"/>
    <property type="molecule type" value="Genomic_DNA"/>
</dbReference>
<dbReference type="AlphaFoldDB" id="A0A7W6IHR2"/>
<reference evidence="3 4" key="1">
    <citation type="submission" date="2020-08" db="EMBL/GenBank/DDBJ databases">
        <title>Genomic Encyclopedia of Type Strains, Phase IV (KMG-IV): sequencing the most valuable type-strain genomes for metagenomic binning, comparative biology and taxonomic classification.</title>
        <authorList>
            <person name="Goeker M."/>
        </authorList>
    </citation>
    <scope>NUCLEOTIDE SEQUENCE [LARGE SCALE GENOMIC DNA]</scope>
    <source>
        <strain evidence="3 4">DSM 15743</strain>
    </source>
</reference>
<comment type="caution">
    <text evidence="3">The sequence shown here is derived from an EMBL/GenBank/DDBJ whole genome shotgun (WGS) entry which is preliminary data.</text>
</comment>
<protein>
    <submittedName>
        <fullName evidence="3">Uncharacterized protein</fullName>
    </submittedName>
</protein>
<evidence type="ECO:0000256" key="2">
    <source>
        <dbReference type="SAM" id="SignalP"/>
    </source>
</evidence>
<dbReference type="RefSeq" id="WP_169732747.1">
    <property type="nucleotide sequence ID" value="NZ_JACIDC010000013.1"/>
</dbReference>
<gene>
    <name evidence="3" type="ORF">GGR34_003356</name>
</gene>
<evidence type="ECO:0000313" key="3">
    <source>
        <dbReference type="EMBL" id="MBB4041678.1"/>
    </source>
</evidence>
<sequence length="49" mass="5105">MVIRLTRGLIALGLTLAIAACATAPAADITPPPRKPTDAKTQLESGKKY</sequence>
<evidence type="ECO:0000256" key="1">
    <source>
        <dbReference type="SAM" id="MobiDB-lite"/>
    </source>
</evidence>
<feature type="region of interest" description="Disordered" evidence="1">
    <location>
        <begin position="26"/>
        <end position="49"/>
    </location>
</feature>
<dbReference type="Proteomes" id="UP000519439">
    <property type="component" value="Unassembled WGS sequence"/>
</dbReference>
<keyword evidence="4" id="KW-1185">Reference proteome</keyword>
<keyword evidence="2" id="KW-0732">Signal</keyword>